<feature type="compositionally biased region" description="Pro residues" evidence="1">
    <location>
        <begin position="73"/>
        <end position="83"/>
    </location>
</feature>
<accession>A0A0C3BB55</accession>
<feature type="compositionally biased region" description="Low complexity" evidence="1">
    <location>
        <begin position="477"/>
        <end position="495"/>
    </location>
</feature>
<feature type="compositionally biased region" description="Basic and acidic residues" evidence="1">
    <location>
        <begin position="533"/>
        <end position="557"/>
    </location>
</feature>
<dbReference type="Gene3D" id="2.60.120.260">
    <property type="entry name" value="Galactose-binding domain-like"/>
    <property type="match status" value="1"/>
</dbReference>
<name>A0A0C3BB55_SERVB</name>
<evidence type="ECO:0000256" key="2">
    <source>
        <dbReference type="SAM" id="Phobius"/>
    </source>
</evidence>
<feature type="compositionally biased region" description="Polar residues" evidence="1">
    <location>
        <begin position="412"/>
        <end position="426"/>
    </location>
</feature>
<feature type="compositionally biased region" description="Polar residues" evidence="1">
    <location>
        <begin position="39"/>
        <end position="67"/>
    </location>
</feature>
<proteinExistence type="predicted"/>
<dbReference type="OrthoDB" id="2755385at2759"/>
<evidence type="ECO:0000313" key="4">
    <source>
        <dbReference type="Proteomes" id="UP000054097"/>
    </source>
</evidence>
<dbReference type="STRING" id="933852.A0A0C3BB55"/>
<evidence type="ECO:0000256" key="1">
    <source>
        <dbReference type="SAM" id="MobiDB-lite"/>
    </source>
</evidence>
<feature type="region of interest" description="Disordered" evidence="1">
    <location>
        <begin position="440"/>
        <end position="499"/>
    </location>
</feature>
<feature type="region of interest" description="Disordered" evidence="1">
    <location>
        <begin position="1"/>
        <end position="25"/>
    </location>
</feature>
<feature type="region of interest" description="Disordered" evidence="1">
    <location>
        <begin position="393"/>
        <end position="427"/>
    </location>
</feature>
<feature type="transmembrane region" description="Helical" evidence="2">
    <location>
        <begin position="357"/>
        <end position="382"/>
    </location>
</feature>
<organism evidence="3 4">
    <name type="scientific">Serendipita vermifera MAFF 305830</name>
    <dbReference type="NCBI Taxonomy" id="933852"/>
    <lineage>
        <taxon>Eukaryota</taxon>
        <taxon>Fungi</taxon>
        <taxon>Dikarya</taxon>
        <taxon>Basidiomycota</taxon>
        <taxon>Agaricomycotina</taxon>
        <taxon>Agaricomycetes</taxon>
        <taxon>Sebacinales</taxon>
        <taxon>Serendipitaceae</taxon>
        <taxon>Serendipita</taxon>
    </lineage>
</organism>
<dbReference type="HOGENOM" id="CLU_035929_0_0_1"/>
<dbReference type="EMBL" id="KN824289">
    <property type="protein sequence ID" value="KIM29354.1"/>
    <property type="molecule type" value="Genomic_DNA"/>
</dbReference>
<reference evidence="4" key="2">
    <citation type="submission" date="2015-01" db="EMBL/GenBank/DDBJ databases">
        <title>Evolutionary Origins and Diversification of the Mycorrhizal Mutualists.</title>
        <authorList>
            <consortium name="DOE Joint Genome Institute"/>
            <consortium name="Mycorrhizal Genomics Consortium"/>
            <person name="Kohler A."/>
            <person name="Kuo A."/>
            <person name="Nagy L.G."/>
            <person name="Floudas D."/>
            <person name="Copeland A."/>
            <person name="Barry K.W."/>
            <person name="Cichocki N."/>
            <person name="Veneault-Fourrey C."/>
            <person name="LaButti K."/>
            <person name="Lindquist E.A."/>
            <person name="Lipzen A."/>
            <person name="Lundell T."/>
            <person name="Morin E."/>
            <person name="Murat C."/>
            <person name="Riley R."/>
            <person name="Ohm R."/>
            <person name="Sun H."/>
            <person name="Tunlid A."/>
            <person name="Henrissat B."/>
            <person name="Grigoriev I.V."/>
            <person name="Hibbett D.S."/>
            <person name="Martin F."/>
        </authorList>
    </citation>
    <scope>NUCLEOTIDE SEQUENCE [LARGE SCALE GENOMIC DNA]</scope>
    <source>
        <strain evidence="4">MAFF 305830</strain>
    </source>
</reference>
<evidence type="ECO:0000313" key="3">
    <source>
        <dbReference type="EMBL" id="KIM29354.1"/>
    </source>
</evidence>
<keyword evidence="2" id="KW-0812">Transmembrane</keyword>
<protein>
    <submittedName>
        <fullName evidence="3">Uncharacterized protein</fullName>
    </submittedName>
</protein>
<feature type="compositionally biased region" description="Polar residues" evidence="1">
    <location>
        <begin position="8"/>
        <end position="21"/>
    </location>
</feature>
<gene>
    <name evidence="3" type="ORF">M408DRAFT_23118</name>
</gene>
<dbReference type="Proteomes" id="UP000054097">
    <property type="component" value="Unassembled WGS sequence"/>
</dbReference>
<keyword evidence="2" id="KW-0472">Membrane</keyword>
<keyword evidence="2" id="KW-1133">Transmembrane helix</keyword>
<keyword evidence="4" id="KW-1185">Reference proteome</keyword>
<sequence>MDEKRLGQVTQAMDTPSTRSLSLAPVQEQPMTWIPLSSSLEQGSVPATATITNGQPQVGGMSNTSTDSLPNPATSPLPPPSMPLPSSSAPAGVNIDLILQEYSILRDQVRHLTALQRTGGGLGMLNEGHSEYHEPRPEYMERTIEEEMHVSPFIFTFCPLASTILSESLMSNSEVIDDVNPRIQYDPGDAWELRGDYRVFDPYNETIHATSQNSAKVSIQFMGRSISVTCLVQPEGSNFTATLDGSLVGTYNTTLGPVGTLPKVIFTIDDLNNTSHMYTLVLERVPDDPGWVSEFVGEPSYLFLDSITIGGTSNSLPSSNSVSQTLFSTTSTSLSQLFSASTTNSPSQSPSSSMTPGAGVIAGIVIAVITLLLAVIVAFIWYRRRLAAVVHPSTSPSPFVETGMQPGLNGPKQITESTDSPSTKQLSPGLVQDQAIALLRSPLSPERDDAATVATSTNRKMQPSERHNSPTDSPLNPVASSIPSPSMPSQSPSVPGGVTTDLLMQENAVLRNQVRHLVALQRTGGVVGEPNGDEGRSSYHEPPPEYVGRDSDQESRT</sequence>
<feature type="region of interest" description="Disordered" evidence="1">
    <location>
        <begin position="522"/>
        <end position="557"/>
    </location>
</feature>
<feature type="region of interest" description="Disordered" evidence="1">
    <location>
        <begin position="39"/>
        <end position="87"/>
    </location>
</feature>
<reference evidence="3 4" key="1">
    <citation type="submission" date="2014-04" db="EMBL/GenBank/DDBJ databases">
        <authorList>
            <consortium name="DOE Joint Genome Institute"/>
            <person name="Kuo A."/>
            <person name="Zuccaro A."/>
            <person name="Kohler A."/>
            <person name="Nagy L.G."/>
            <person name="Floudas D."/>
            <person name="Copeland A."/>
            <person name="Barry K.W."/>
            <person name="Cichocki N."/>
            <person name="Veneault-Fourrey C."/>
            <person name="LaButti K."/>
            <person name="Lindquist E.A."/>
            <person name="Lipzen A."/>
            <person name="Lundell T."/>
            <person name="Morin E."/>
            <person name="Murat C."/>
            <person name="Sun H."/>
            <person name="Tunlid A."/>
            <person name="Henrissat B."/>
            <person name="Grigoriev I.V."/>
            <person name="Hibbett D.S."/>
            <person name="Martin F."/>
            <person name="Nordberg H.P."/>
            <person name="Cantor M.N."/>
            <person name="Hua S.X."/>
        </authorList>
    </citation>
    <scope>NUCLEOTIDE SEQUENCE [LARGE SCALE GENOMIC DNA]</scope>
    <source>
        <strain evidence="3 4">MAFF 305830</strain>
    </source>
</reference>
<dbReference type="AlphaFoldDB" id="A0A0C3BB55"/>